<reference evidence="2" key="1">
    <citation type="submission" date="2023-07" db="EMBL/GenBank/DDBJ databases">
        <title>draft genome sequence of fig (Ficus carica).</title>
        <authorList>
            <person name="Takahashi T."/>
            <person name="Nishimura K."/>
        </authorList>
    </citation>
    <scope>NUCLEOTIDE SEQUENCE</scope>
</reference>
<accession>A0AA88AQI1</accession>
<gene>
    <name evidence="2" type="ORF">TIFTF001_017320</name>
</gene>
<dbReference type="AlphaFoldDB" id="A0AA88AQI1"/>
<sequence length="124" mass="12995">MRVKTTGTWMQGRQLSEEGRKDNGYLGGGEWAMGHQSSREKGRICIGTSIIKTGRYGVMDDNRQERVHNGLGGRWGASGGAGAWGAGAVWGAAGAGAWGWGGRGRSPAAGRSSATEKIWSGMVI</sequence>
<protein>
    <submittedName>
        <fullName evidence="2">Uncharacterized protein</fullName>
    </submittedName>
</protein>
<evidence type="ECO:0000313" key="2">
    <source>
        <dbReference type="EMBL" id="GMN48136.1"/>
    </source>
</evidence>
<dbReference type="Proteomes" id="UP001187192">
    <property type="component" value="Unassembled WGS sequence"/>
</dbReference>
<feature type="region of interest" description="Disordered" evidence="1">
    <location>
        <begin position="1"/>
        <end position="39"/>
    </location>
</feature>
<keyword evidence="3" id="KW-1185">Reference proteome</keyword>
<evidence type="ECO:0000313" key="3">
    <source>
        <dbReference type="Proteomes" id="UP001187192"/>
    </source>
</evidence>
<proteinExistence type="predicted"/>
<comment type="caution">
    <text evidence="2">The sequence shown here is derived from an EMBL/GenBank/DDBJ whole genome shotgun (WGS) entry which is preliminary data.</text>
</comment>
<organism evidence="2 3">
    <name type="scientific">Ficus carica</name>
    <name type="common">Common fig</name>
    <dbReference type="NCBI Taxonomy" id="3494"/>
    <lineage>
        <taxon>Eukaryota</taxon>
        <taxon>Viridiplantae</taxon>
        <taxon>Streptophyta</taxon>
        <taxon>Embryophyta</taxon>
        <taxon>Tracheophyta</taxon>
        <taxon>Spermatophyta</taxon>
        <taxon>Magnoliopsida</taxon>
        <taxon>eudicotyledons</taxon>
        <taxon>Gunneridae</taxon>
        <taxon>Pentapetalae</taxon>
        <taxon>rosids</taxon>
        <taxon>fabids</taxon>
        <taxon>Rosales</taxon>
        <taxon>Moraceae</taxon>
        <taxon>Ficeae</taxon>
        <taxon>Ficus</taxon>
    </lineage>
</organism>
<name>A0AA88AQI1_FICCA</name>
<feature type="compositionally biased region" description="Polar residues" evidence="1">
    <location>
        <begin position="1"/>
        <end position="14"/>
    </location>
</feature>
<dbReference type="EMBL" id="BTGU01000027">
    <property type="protein sequence ID" value="GMN48136.1"/>
    <property type="molecule type" value="Genomic_DNA"/>
</dbReference>
<evidence type="ECO:0000256" key="1">
    <source>
        <dbReference type="SAM" id="MobiDB-lite"/>
    </source>
</evidence>